<dbReference type="InterPro" id="IPR007296">
    <property type="entry name" value="DUF403"/>
</dbReference>
<keyword evidence="3" id="KW-1185">Reference proteome</keyword>
<evidence type="ECO:0000313" key="3">
    <source>
        <dbReference type="Proteomes" id="UP000565262"/>
    </source>
</evidence>
<dbReference type="RefSeq" id="WP_182810642.1">
    <property type="nucleotide sequence ID" value="NZ_JACJFM010000037.1"/>
</dbReference>
<evidence type="ECO:0000259" key="1">
    <source>
        <dbReference type="Pfam" id="PF04168"/>
    </source>
</evidence>
<dbReference type="AlphaFoldDB" id="A0A839IW15"/>
<comment type="caution">
    <text evidence="2">The sequence shown here is derived from an EMBL/GenBank/DDBJ whole genome shotgun (WGS) entry which is preliminary data.</text>
</comment>
<dbReference type="InterPro" id="IPR051680">
    <property type="entry name" value="ATP-dep_Glu-Cys_Ligase-2"/>
</dbReference>
<gene>
    <name evidence="2" type="ORF">H4O21_19860</name>
</gene>
<dbReference type="PANTHER" id="PTHR34595:SF7">
    <property type="entry name" value="SLL1039 PROTEIN"/>
    <property type="match status" value="1"/>
</dbReference>
<dbReference type="Proteomes" id="UP000565262">
    <property type="component" value="Unassembled WGS sequence"/>
</dbReference>
<proteinExistence type="predicted"/>
<sequence>MLSRVVETLYWTSRYIERAEDIARLIDVNNHLLLDLPKGILTGWEPLIDIIGGREQFLQSYSDFQESNALKFLITEEQSPSSILSSLWSARENARTVRDILPSEVWQRLNALYHYAKDNQHEGINKRGRASYLESIIRQTQGIQGTLAGTMNHDSGYQFACMGLLIERADMTSRIIDVRSTNLLSIDDNSFDKIQWVSVLHSLSAHQTYRQDRGVQVSRPDILNFLFKSETFPRSVLFCLNEVKTTLQKQPNSEGCIEAVNYACNRINDVSVEGLRHSDLQQFVDDLQVDIARLHNVIAANYFLPGLMTQEQSSA</sequence>
<evidence type="ECO:0000313" key="2">
    <source>
        <dbReference type="EMBL" id="MBB1488870.1"/>
    </source>
</evidence>
<dbReference type="EMBL" id="JACJFM010000037">
    <property type="protein sequence ID" value="MBB1488870.1"/>
    <property type="molecule type" value="Genomic_DNA"/>
</dbReference>
<dbReference type="Pfam" id="PF04168">
    <property type="entry name" value="Alpha-E"/>
    <property type="match status" value="1"/>
</dbReference>
<dbReference type="PANTHER" id="PTHR34595">
    <property type="entry name" value="BLR5612 PROTEIN"/>
    <property type="match status" value="1"/>
</dbReference>
<organism evidence="2 3">
    <name type="scientific">Oceanospirillum sediminis</name>
    <dbReference type="NCBI Taxonomy" id="2760088"/>
    <lineage>
        <taxon>Bacteria</taxon>
        <taxon>Pseudomonadati</taxon>
        <taxon>Pseudomonadota</taxon>
        <taxon>Gammaproteobacteria</taxon>
        <taxon>Oceanospirillales</taxon>
        <taxon>Oceanospirillaceae</taxon>
        <taxon>Oceanospirillum</taxon>
    </lineage>
</organism>
<accession>A0A839IW15</accession>
<feature type="domain" description="DUF403" evidence="1">
    <location>
        <begin position="1"/>
        <end position="303"/>
    </location>
</feature>
<name>A0A839IW15_9GAMM</name>
<protein>
    <submittedName>
        <fullName evidence="2">Alpha-E domain-containing protein</fullName>
    </submittedName>
</protein>
<reference evidence="2 3" key="1">
    <citation type="submission" date="2020-08" db="EMBL/GenBank/DDBJ databases">
        <title>Oceanospirillum sp. nov. isolated from marine sediment.</title>
        <authorList>
            <person name="Ji X."/>
        </authorList>
    </citation>
    <scope>NUCLEOTIDE SEQUENCE [LARGE SCALE GENOMIC DNA]</scope>
    <source>
        <strain evidence="2 3">D5</strain>
    </source>
</reference>